<feature type="chain" id="PRO_5035295735" evidence="2">
    <location>
        <begin position="24"/>
        <end position="855"/>
    </location>
</feature>
<feature type="region of interest" description="Disordered" evidence="1">
    <location>
        <begin position="421"/>
        <end position="442"/>
    </location>
</feature>
<feature type="compositionally biased region" description="Polar residues" evidence="1">
    <location>
        <begin position="430"/>
        <end position="440"/>
    </location>
</feature>
<dbReference type="InterPro" id="IPR019026">
    <property type="entry name" value="Peptidase_M64_IgA"/>
</dbReference>
<evidence type="ECO:0000313" key="3">
    <source>
        <dbReference type="EMBL" id="GIH05458.1"/>
    </source>
</evidence>
<name>A0A8J3VH16_9ACTN</name>
<keyword evidence="4" id="KW-1185">Reference proteome</keyword>
<protein>
    <submittedName>
        <fullName evidence="3">Peptidase</fullName>
    </submittedName>
</protein>
<proteinExistence type="predicted"/>
<evidence type="ECO:0000256" key="2">
    <source>
        <dbReference type="SAM" id="SignalP"/>
    </source>
</evidence>
<sequence length="855" mass="90557">MVFVMVAALAALSNAVVADPAGAAPLAALPVPVVHPIQVTGPPAERLNLIILGDGYQADQQSIFLADVDRNLAVMWATEPFRTYRSYLNVYAVEIASIHYGVRCDPDGRVRHPDGTIRDTGQREGPIDTKNTALRMIFQNGCNDPLARGTVYGAAPVDCASYADAYPPGVNPCETGNQAHNRILDTYVMPVLGIPRTSQNVQTLAIFNTFTYGGIGGTSATTSGGSPQGPLISLHELGHSLGTMADEYPYSSRDVIRPCYTGGEPGSFHHTVYTSTEQMVADQQKWWRWLGEESLSGGTIGLHEGGGTFPCGQRRPSEHSIMRWIGFDWDQIGREHMVARLTGMRNAGQMSLRHTALGTVPADGVLWVETGHPRYHELLVTWSAGGAVLDTHGSRSLDLGSLNLPPGTVIRVEVRDPVGPQGIDWVRNPSDGNTSTNSGYNGPRFVQSREWTVGEPGVTPEPPTAEITASTMTSQPVAGDEVVFVETSHPADRVLNVVWSLNGSPLPNPDNSRNLDLGALALSAGSHQLAATVTDPADPGGVSDRVEWTIDNSAPTAPRTLSTPLTTLPGAIEHPVYFDGWDMLLQPQDDLTSYAGQRHVVGQLRLDHDGWFNYFGFPERPMPSSPFQFRHSGTNVKALTYGNLGTGGLSRATFEQTLPDDHPSGGFIPGFGTHLVEHRAIDPSGNIGPADSYRATVLPGASPACTTTLTGRQNRVTASTGVTCLTNAQVAGQVTVRAGASLVVRDSTISGSLVSVGAQAVQLFGSTVNGAVTLTMTRQDVTLAGNTFNGAVVLAGNTQVSANERYSRLAGAYGPMLVGNRVNGALSCSGNSAAVKDFGAPNTVRGAKTGDCAAL</sequence>
<accession>A0A8J3VH16</accession>
<gene>
    <name evidence="3" type="ORF">Rhe02_35250</name>
</gene>
<comment type="caution">
    <text evidence="3">The sequence shown here is derived from an EMBL/GenBank/DDBJ whole genome shotgun (WGS) entry which is preliminary data.</text>
</comment>
<organism evidence="3 4">
    <name type="scientific">Rhizocola hellebori</name>
    <dbReference type="NCBI Taxonomy" id="1392758"/>
    <lineage>
        <taxon>Bacteria</taxon>
        <taxon>Bacillati</taxon>
        <taxon>Actinomycetota</taxon>
        <taxon>Actinomycetes</taxon>
        <taxon>Micromonosporales</taxon>
        <taxon>Micromonosporaceae</taxon>
        <taxon>Rhizocola</taxon>
    </lineage>
</organism>
<evidence type="ECO:0000256" key="1">
    <source>
        <dbReference type="SAM" id="MobiDB-lite"/>
    </source>
</evidence>
<keyword evidence="2" id="KW-0732">Signal</keyword>
<dbReference type="Pfam" id="PF09471">
    <property type="entry name" value="Peptidase_M64"/>
    <property type="match status" value="2"/>
</dbReference>
<dbReference type="Gene3D" id="3.40.390.10">
    <property type="entry name" value="Collagenase (Catalytic Domain)"/>
    <property type="match status" value="1"/>
</dbReference>
<dbReference type="Proteomes" id="UP000612899">
    <property type="component" value="Unassembled WGS sequence"/>
</dbReference>
<dbReference type="EMBL" id="BONY01000019">
    <property type="protein sequence ID" value="GIH05458.1"/>
    <property type="molecule type" value="Genomic_DNA"/>
</dbReference>
<dbReference type="InterPro" id="IPR024079">
    <property type="entry name" value="MetalloPept_cat_dom_sf"/>
</dbReference>
<evidence type="ECO:0000313" key="4">
    <source>
        <dbReference type="Proteomes" id="UP000612899"/>
    </source>
</evidence>
<reference evidence="3" key="1">
    <citation type="submission" date="2021-01" db="EMBL/GenBank/DDBJ databases">
        <title>Whole genome shotgun sequence of Rhizocola hellebori NBRC 109834.</title>
        <authorList>
            <person name="Komaki H."/>
            <person name="Tamura T."/>
        </authorList>
    </citation>
    <scope>NUCLEOTIDE SEQUENCE</scope>
    <source>
        <strain evidence="3">NBRC 109834</strain>
    </source>
</reference>
<feature type="signal peptide" evidence="2">
    <location>
        <begin position="1"/>
        <end position="23"/>
    </location>
</feature>
<dbReference type="GO" id="GO:0008237">
    <property type="term" value="F:metallopeptidase activity"/>
    <property type="evidence" value="ECO:0007669"/>
    <property type="project" value="InterPro"/>
</dbReference>
<dbReference type="AlphaFoldDB" id="A0A8J3VH16"/>